<keyword evidence="2 5" id="KW-0812">Transmembrane</keyword>
<reference evidence="6 7" key="1">
    <citation type="journal article" date="2016" name="BMC Genomics">
        <title>A novel strain of cynomolgus macaque cytomegalovirus: implications for host-virus co-evolution.</title>
        <authorList>
            <person name="Russell J.N."/>
            <person name="Marsh A.K."/>
            <person name="Willer D.O."/>
            <person name="Ambagala A.P."/>
            <person name="Dzamba M."/>
            <person name="Chan J.K."/>
            <person name="Pilon R."/>
            <person name="Fournier J."/>
            <person name="Brudno M."/>
            <person name="Antony J.M."/>
            <person name="Sandstrom P."/>
            <person name="Evans B.J."/>
            <person name="MacDonald K.S."/>
        </authorList>
    </citation>
    <scope>NUCLEOTIDE SEQUENCE [LARGE SCALE GENOMIC DNA]</scope>
    <source>
        <strain evidence="6">Mauritius</strain>
    </source>
</reference>
<dbReference type="InterPro" id="IPR006214">
    <property type="entry name" value="Bax_inhibitor_1-related"/>
</dbReference>
<feature type="transmembrane region" description="Helical" evidence="5">
    <location>
        <begin position="86"/>
        <end position="107"/>
    </location>
</feature>
<accession>A0A0K1GZY2</accession>
<feature type="transmembrane region" description="Helical" evidence="5">
    <location>
        <begin position="147"/>
        <end position="166"/>
    </location>
</feature>
<feature type="transmembrane region" description="Helical" evidence="5">
    <location>
        <begin position="172"/>
        <end position="193"/>
    </location>
</feature>
<evidence type="ECO:0000256" key="2">
    <source>
        <dbReference type="ARBA" id="ARBA00022692"/>
    </source>
</evidence>
<comment type="subcellular location">
    <subcellularLocation>
        <location evidence="1">Membrane</location>
        <topology evidence="1">Multi-pass membrane protein</topology>
    </subcellularLocation>
</comment>
<keyword evidence="3 5" id="KW-1133">Transmembrane helix</keyword>
<evidence type="ECO:0000256" key="5">
    <source>
        <dbReference type="SAM" id="Phobius"/>
    </source>
</evidence>
<evidence type="ECO:0000256" key="3">
    <source>
        <dbReference type="ARBA" id="ARBA00022989"/>
    </source>
</evidence>
<evidence type="ECO:0000256" key="4">
    <source>
        <dbReference type="ARBA" id="ARBA00023136"/>
    </source>
</evidence>
<feature type="transmembrane region" description="Helical" evidence="5">
    <location>
        <begin position="113"/>
        <end position="135"/>
    </location>
</feature>
<feature type="transmembrane region" description="Helical" evidence="5">
    <location>
        <begin position="26"/>
        <end position="48"/>
    </location>
</feature>
<proteinExistence type="predicted"/>
<dbReference type="Pfam" id="PF01027">
    <property type="entry name" value="Bax1-I"/>
    <property type="match status" value="1"/>
</dbReference>
<dbReference type="Proteomes" id="UP000118435">
    <property type="component" value="Segment"/>
</dbReference>
<evidence type="ECO:0000313" key="6">
    <source>
        <dbReference type="EMBL" id="AKT72736.1"/>
    </source>
</evidence>
<evidence type="ECO:0000256" key="1">
    <source>
        <dbReference type="ARBA" id="ARBA00004141"/>
    </source>
</evidence>
<feature type="transmembrane region" description="Helical" evidence="5">
    <location>
        <begin position="214"/>
        <end position="234"/>
    </location>
</feature>
<dbReference type="EMBL" id="KP796148">
    <property type="protein sequence ID" value="AKT72736.1"/>
    <property type="molecule type" value="Genomic_DNA"/>
</dbReference>
<feature type="transmembrane region" description="Helical" evidence="5">
    <location>
        <begin position="60"/>
        <end position="79"/>
    </location>
</feature>
<evidence type="ECO:0000313" key="7">
    <source>
        <dbReference type="Proteomes" id="UP000118435"/>
    </source>
</evidence>
<protein>
    <submittedName>
        <fullName evidence="6">Protein US13</fullName>
    </submittedName>
</protein>
<dbReference type="GO" id="GO:0016020">
    <property type="term" value="C:membrane"/>
    <property type="evidence" value="ECO:0007669"/>
    <property type="project" value="UniProtKB-SubCell"/>
</dbReference>
<sequence>MESFRFQVRFNESTAWIQRFKILVQVYSYFIFEFTVTAVFTLYIWFSYPQWHNTCQNDPAPILAILLPVICLACLIIRWERQPSDLFTMTVYVVWVTLSITVFGFCGEVSKALAAHVISVALFTLTTTAAFFDNFDENRYDRPVRRYAMILTLGASSLVALLAIAASNPTTVTHIMLSTYTVFLDLFMILFFWMTQRHRKHLWEKQIIQGSLTLYVSYYALFQVTFLMLIPNIWHVPFNRVFSSFSWNNAQVKT</sequence>
<name>A0A0K1GZY2_9BETA</name>
<organism evidence="6 7">
    <name type="scientific">Cynomolgus macaque cytomegalovirus strain Mauritius</name>
    <dbReference type="NCBI Taxonomy" id="1690255"/>
    <lineage>
        <taxon>Viruses</taxon>
        <taxon>Duplodnaviria</taxon>
        <taxon>Heunggongvirae</taxon>
        <taxon>Peploviricota</taxon>
        <taxon>Herviviricetes</taxon>
        <taxon>Herpesvirales</taxon>
        <taxon>Orthoherpesviridae</taxon>
        <taxon>Betaherpesvirinae</taxon>
        <taxon>Cytomegalovirus</taxon>
        <taxon>Cytomegalovirus macacinebeta3</taxon>
    </lineage>
</organism>
<keyword evidence="4 5" id="KW-0472">Membrane</keyword>
<gene>
    <name evidence="6" type="primary">CyUS13</name>
</gene>